<organism evidence="2 3">
    <name type="scientific">Saprolegnia diclina (strain VS20)</name>
    <dbReference type="NCBI Taxonomy" id="1156394"/>
    <lineage>
        <taxon>Eukaryota</taxon>
        <taxon>Sar</taxon>
        <taxon>Stramenopiles</taxon>
        <taxon>Oomycota</taxon>
        <taxon>Saprolegniomycetes</taxon>
        <taxon>Saprolegniales</taxon>
        <taxon>Saprolegniaceae</taxon>
        <taxon>Saprolegnia</taxon>
    </lineage>
</organism>
<accession>T0R058</accession>
<protein>
    <submittedName>
        <fullName evidence="2">Uncharacterized protein</fullName>
    </submittedName>
</protein>
<keyword evidence="1" id="KW-1133">Transmembrane helix</keyword>
<dbReference type="InParanoid" id="T0R058"/>
<keyword evidence="1" id="KW-0812">Transmembrane</keyword>
<sequence length="305" mass="33851">MMQQQARGGRPGATMTSDVDARSSLCYEANAFIYLLPEDVPGGLLTQPVYARVGDSVSHPVTTIPCEGSHAALSLPALSLGHVVSEDEALVAKTGLWYRHSVVVTVNDSEVCHGQVIAYDVPTRKVTVRTSTGLFTVHQRDVQRAPEICALLLWPFTYASAQKLTVDVHSRLLMTLASESCPDLPDLVRDLVERSSDDVSTDEMLPQPHDIRLWLDLSNGVDRLTTLAHAISYYKHAMLRLRVDVAVGTSICDDPSLRHKTAAPPPFHRRLSFWRAFVALAVLCGISYVIYYIVTGRFHVRDMWR</sequence>
<dbReference type="GeneID" id="19943860"/>
<name>T0R058_SAPDV</name>
<keyword evidence="1" id="KW-0472">Membrane</keyword>
<reference evidence="2 3" key="1">
    <citation type="submission" date="2012-04" db="EMBL/GenBank/DDBJ databases">
        <title>The Genome Sequence of Saprolegnia declina VS20.</title>
        <authorList>
            <consortium name="The Broad Institute Genome Sequencing Platform"/>
            <person name="Russ C."/>
            <person name="Nusbaum C."/>
            <person name="Tyler B."/>
            <person name="van West P."/>
            <person name="Dieguez-Uribeondo J."/>
            <person name="de Bruijn I."/>
            <person name="Tripathy S."/>
            <person name="Jiang R."/>
            <person name="Young S.K."/>
            <person name="Zeng Q."/>
            <person name="Gargeya S."/>
            <person name="Fitzgerald M."/>
            <person name="Haas B."/>
            <person name="Abouelleil A."/>
            <person name="Alvarado L."/>
            <person name="Arachchi H.M."/>
            <person name="Berlin A."/>
            <person name="Chapman S.B."/>
            <person name="Goldberg J."/>
            <person name="Griggs A."/>
            <person name="Gujja S."/>
            <person name="Hansen M."/>
            <person name="Howarth C."/>
            <person name="Imamovic A."/>
            <person name="Larimer J."/>
            <person name="McCowen C."/>
            <person name="Montmayeur A."/>
            <person name="Murphy C."/>
            <person name="Neiman D."/>
            <person name="Pearson M."/>
            <person name="Priest M."/>
            <person name="Roberts A."/>
            <person name="Saif S."/>
            <person name="Shea T."/>
            <person name="Sisk P."/>
            <person name="Sykes S."/>
            <person name="Wortman J."/>
            <person name="Nusbaum C."/>
            <person name="Birren B."/>
        </authorList>
    </citation>
    <scope>NUCLEOTIDE SEQUENCE [LARGE SCALE GENOMIC DNA]</scope>
    <source>
        <strain evidence="2 3">VS20</strain>
    </source>
</reference>
<dbReference type="OrthoDB" id="64925at2759"/>
<evidence type="ECO:0000313" key="3">
    <source>
        <dbReference type="Proteomes" id="UP000030762"/>
    </source>
</evidence>
<feature type="transmembrane region" description="Helical" evidence="1">
    <location>
        <begin position="273"/>
        <end position="294"/>
    </location>
</feature>
<dbReference type="OMA" id="YEANAFI"/>
<evidence type="ECO:0000313" key="2">
    <source>
        <dbReference type="EMBL" id="EQC39705.1"/>
    </source>
</evidence>
<gene>
    <name evidence="2" type="ORF">SDRG_03133</name>
</gene>
<dbReference type="EMBL" id="JH767138">
    <property type="protein sequence ID" value="EQC39705.1"/>
    <property type="molecule type" value="Genomic_DNA"/>
</dbReference>
<dbReference type="VEuPathDB" id="FungiDB:SDRG_03133"/>
<evidence type="ECO:0000256" key="1">
    <source>
        <dbReference type="SAM" id="Phobius"/>
    </source>
</evidence>
<dbReference type="Proteomes" id="UP000030762">
    <property type="component" value="Unassembled WGS sequence"/>
</dbReference>
<dbReference type="RefSeq" id="XP_008606977.1">
    <property type="nucleotide sequence ID" value="XM_008608755.1"/>
</dbReference>
<dbReference type="AlphaFoldDB" id="T0R058"/>
<keyword evidence="3" id="KW-1185">Reference proteome</keyword>
<proteinExistence type="predicted"/>